<sequence length="44" mass="4825">MTFLDVLPSPVEILTLLLVILDVGREFESYGELGFIATDDILVG</sequence>
<dbReference type="EMBL" id="UZAL01000288">
    <property type="protein sequence ID" value="VDO69623.1"/>
    <property type="molecule type" value="Genomic_DNA"/>
</dbReference>
<keyword evidence="2" id="KW-1185">Reference proteome</keyword>
<organism evidence="1 2">
    <name type="scientific">Schistosoma mattheei</name>
    <dbReference type="NCBI Taxonomy" id="31246"/>
    <lineage>
        <taxon>Eukaryota</taxon>
        <taxon>Metazoa</taxon>
        <taxon>Spiralia</taxon>
        <taxon>Lophotrochozoa</taxon>
        <taxon>Platyhelminthes</taxon>
        <taxon>Trematoda</taxon>
        <taxon>Digenea</taxon>
        <taxon>Strigeidida</taxon>
        <taxon>Schistosomatoidea</taxon>
        <taxon>Schistosomatidae</taxon>
        <taxon>Schistosoma</taxon>
    </lineage>
</organism>
<name>A0A3P7YXM0_9TREM</name>
<proteinExistence type="predicted"/>
<dbReference type="Proteomes" id="UP000269396">
    <property type="component" value="Unassembled WGS sequence"/>
</dbReference>
<protein>
    <submittedName>
        <fullName evidence="1">Uncharacterized protein</fullName>
    </submittedName>
</protein>
<gene>
    <name evidence="1" type="ORF">SMTD_LOCUS346</name>
</gene>
<accession>A0A3P7YXM0</accession>
<evidence type="ECO:0000313" key="1">
    <source>
        <dbReference type="EMBL" id="VDO69623.1"/>
    </source>
</evidence>
<reference evidence="1 2" key="1">
    <citation type="submission" date="2018-11" db="EMBL/GenBank/DDBJ databases">
        <authorList>
            <consortium name="Pathogen Informatics"/>
        </authorList>
    </citation>
    <scope>NUCLEOTIDE SEQUENCE [LARGE SCALE GENOMIC DNA]</scope>
    <source>
        <strain>Denwood</strain>
        <strain evidence="2">Zambia</strain>
    </source>
</reference>
<evidence type="ECO:0000313" key="2">
    <source>
        <dbReference type="Proteomes" id="UP000269396"/>
    </source>
</evidence>
<dbReference type="AlphaFoldDB" id="A0A3P7YXM0"/>